<dbReference type="RefSeq" id="WP_011709409.1">
    <property type="nucleotide sequence ID" value="NC_008571.1"/>
</dbReference>
<evidence type="ECO:0000313" key="3">
    <source>
        <dbReference type="Proteomes" id="UP000000755"/>
    </source>
</evidence>
<dbReference type="STRING" id="411154.GFO_1524"/>
<dbReference type="EMBL" id="CU207366">
    <property type="protein sequence ID" value="CAL66497.1"/>
    <property type="molecule type" value="Genomic_DNA"/>
</dbReference>
<sequence>MENITAQKLLNKIQRDLMRNGIITNTIVEDLKDLRKLVVEENIPLLAKVTRLTHEHISEHDDFLIAIPDDEPLELDEDNNEEENEEAEEETEIIETEDVTGQESLEYMLSLMAEHSNKLNEMELRDYVKALKEHAGEDY</sequence>
<dbReference type="OrthoDB" id="1441638at2"/>
<accession>A0M1K2</accession>
<gene>
    <name evidence="2" type="ordered locus">GFO_1524</name>
</gene>
<feature type="region of interest" description="Disordered" evidence="1">
    <location>
        <begin position="69"/>
        <end position="95"/>
    </location>
</feature>
<dbReference type="HOGENOM" id="CLU_153139_0_0_10"/>
<protein>
    <submittedName>
        <fullName evidence="2">Uncharacterized protein</fullName>
    </submittedName>
</protein>
<dbReference type="AlphaFoldDB" id="A0M1K2"/>
<evidence type="ECO:0000313" key="2">
    <source>
        <dbReference type="EMBL" id="CAL66497.1"/>
    </source>
</evidence>
<dbReference type="eggNOG" id="ENOG5032UGQ">
    <property type="taxonomic scope" value="Bacteria"/>
</dbReference>
<name>A0M1K2_CHRFK</name>
<evidence type="ECO:0000256" key="1">
    <source>
        <dbReference type="SAM" id="MobiDB-lite"/>
    </source>
</evidence>
<dbReference type="Proteomes" id="UP000000755">
    <property type="component" value="Chromosome"/>
</dbReference>
<proteinExistence type="predicted"/>
<dbReference type="KEGG" id="gfo:GFO_1524"/>
<organism evidence="2 3">
    <name type="scientific">Christiangramia forsetii (strain DSM 17595 / CGMCC 1.15422 / KT0803)</name>
    <name type="common">Gramella forsetii</name>
    <dbReference type="NCBI Taxonomy" id="411154"/>
    <lineage>
        <taxon>Bacteria</taxon>
        <taxon>Pseudomonadati</taxon>
        <taxon>Bacteroidota</taxon>
        <taxon>Flavobacteriia</taxon>
        <taxon>Flavobacteriales</taxon>
        <taxon>Flavobacteriaceae</taxon>
        <taxon>Christiangramia</taxon>
    </lineage>
</organism>
<reference evidence="2 3" key="1">
    <citation type="journal article" date="2006" name="Environ. Microbiol.">
        <title>Whole genome analysis of the marine Bacteroidetes'Gramella forsetii' reveals adaptations to degradation of polymeric organic matter.</title>
        <authorList>
            <person name="Bauer M."/>
            <person name="Kube M."/>
            <person name="Teeling H."/>
            <person name="Richter M."/>
            <person name="Lombardot T."/>
            <person name="Allers E."/>
            <person name="Wuerdemann C.A."/>
            <person name="Quast C."/>
            <person name="Kuhl H."/>
            <person name="Knaust F."/>
            <person name="Woebken D."/>
            <person name="Bischof K."/>
            <person name="Mussmann M."/>
            <person name="Choudhuri J.V."/>
            <person name="Meyer F."/>
            <person name="Reinhardt R."/>
            <person name="Amann R.I."/>
            <person name="Gloeckner F.O."/>
        </authorList>
    </citation>
    <scope>NUCLEOTIDE SEQUENCE [LARGE SCALE GENOMIC DNA]</scope>
    <source>
        <strain evidence="2 3">KT0803</strain>
    </source>
</reference>